<dbReference type="EMBL" id="VJXR01000013">
    <property type="protein sequence ID" value="TRW46146.1"/>
    <property type="molecule type" value="Genomic_DNA"/>
</dbReference>
<dbReference type="Pfam" id="PF01872">
    <property type="entry name" value="RibD_C"/>
    <property type="match status" value="1"/>
</dbReference>
<proteinExistence type="predicted"/>
<accession>A0A552WTV1</accession>
<keyword evidence="3" id="KW-1185">Reference proteome</keyword>
<dbReference type="InterPro" id="IPR024072">
    <property type="entry name" value="DHFR-like_dom_sf"/>
</dbReference>
<dbReference type="Proteomes" id="UP000318693">
    <property type="component" value="Unassembled WGS sequence"/>
</dbReference>
<dbReference type="Gene3D" id="3.40.430.10">
    <property type="entry name" value="Dihydrofolate Reductase, subunit A"/>
    <property type="match status" value="1"/>
</dbReference>
<organism evidence="2 3">
    <name type="scientific">Georgenia yuyongxinii</name>
    <dbReference type="NCBI Taxonomy" id="2589797"/>
    <lineage>
        <taxon>Bacteria</taxon>
        <taxon>Bacillati</taxon>
        <taxon>Actinomycetota</taxon>
        <taxon>Actinomycetes</taxon>
        <taxon>Micrococcales</taxon>
        <taxon>Bogoriellaceae</taxon>
        <taxon>Georgenia</taxon>
    </lineage>
</organism>
<name>A0A552WTV1_9MICO</name>
<dbReference type="GO" id="GO:0009231">
    <property type="term" value="P:riboflavin biosynthetic process"/>
    <property type="evidence" value="ECO:0007669"/>
    <property type="project" value="InterPro"/>
</dbReference>
<sequence length="207" mass="22425">MGTVMYSLSMSLDGFVETPSRSLDWVQVDEELHSFFNEQSRKVTTSLYGRRMYELMAGYWPTAPSDPDAGPVEREFAGIWAQTPKVVFSSTLREVGWNSRLVRGDPVEEVRRLKADPAAVIDVGGPALASTLIRAGLVDEYGVAVHPVVLGAGTPYLPALDQPLGLRLLETRTFASGVVFLRYAAEMTTDAAAETATGTVTAEPDPS</sequence>
<protein>
    <submittedName>
        <fullName evidence="2">Dihydrofolate reductase</fullName>
    </submittedName>
</protein>
<evidence type="ECO:0000259" key="1">
    <source>
        <dbReference type="Pfam" id="PF01872"/>
    </source>
</evidence>
<dbReference type="PANTHER" id="PTHR38011:SF11">
    <property type="entry name" value="2,5-DIAMINO-6-RIBOSYLAMINO-4(3H)-PYRIMIDINONE 5'-PHOSPHATE REDUCTASE"/>
    <property type="match status" value="1"/>
</dbReference>
<dbReference type="InterPro" id="IPR050765">
    <property type="entry name" value="Riboflavin_Biosynth_HTPR"/>
</dbReference>
<dbReference type="RefSeq" id="WP_143417780.1">
    <property type="nucleotide sequence ID" value="NZ_VJXR01000013.1"/>
</dbReference>
<dbReference type="AlphaFoldDB" id="A0A552WTV1"/>
<feature type="domain" description="Bacterial bifunctional deaminase-reductase C-terminal" evidence="1">
    <location>
        <begin position="3"/>
        <end position="180"/>
    </location>
</feature>
<reference evidence="2 3" key="1">
    <citation type="submission" date="2019-07" db="EMBL/GenBank/DDBJ databases">
        <title>Georgenia wutianyii sp. nov. and Georgenia *** sp. nov. isolated from plateau pika (Ochotona curzoniae) in the Qinghai-Tibet plateau of China.</title>
        <authorList>
            <person name="Tian Z."/>
        </authorList>
    </citation>
    <scope>NUCLEOTIDE SEQUENCE [LARGE SCALE GENOMIC DNA]</scope>
    <source>
        <strain evidence="2 3">Z446</strain>
    </source>
</reference>
<dbReference type="InterPro" id="IPR002734">
    <property type="entry name" value="RibDG_C"/>
</dbReference>
<gene>
    <name evidence="2" type="ORF">FJ693_06845</name>
</gene>
<dbReference type="SUPFAM" id="SSF53597">
    <property type="entry name" value="Dihydrofolate reductase-like"/>
    <property type="match status" value="1"/>
</dbReference>
<dbReference type="GO" id="GO:0008703">
    <property type="term" value="F:5-amino-6-(5-phosphoribosylamino)uracil reductase activity"/>
    <property type="evidence" value="ECO:0007669"/>
    <property type="project" value="InterPro"/>
</dbReference>
<comment type="caution">
    <text evidence="2">The sequence shown here is derived from an EMBL/GenBank/DDBJ whole genome shotgun (WGS) entry which is preliminary data.</text>
</comment>
<evidence type="ECO:0000313" key="2">
    <source>
        <dbReference type="EMBL" id="TRW46146.1"/>
    </source>
</evidence>
<evidence type="ECO:0000313" key="3">
    <source>
        <dbReference type="Proteomes" id="UP000318693"/>
    </source>
</evidence>
<dbReference type="PANTHER" id="PTHR38011">
    <property type="entry name" value="DIHYDROFOLATE REDUCTASE FAMILY PROTEIN (AFU_ORTHOLOGUE AFUA_8G06820)"/>
    <property type="match status" value="1"/>
</dbReference>